<dbReference type="Pfam" id="PF01398">
    <property type="entry name" value="JAB"/>
    <property type="match status" value="1"/>
</dbReference>
<dbReference type="EMBL" id="LIAE01010297">
    <property type="protein sequence ID" value="PAV63717.1"/>
    <property type="molecule type" value="Genomic_DNA"/>
</dbReference>
<comment type="caution">
    <text evidence="2">The sequence shown here is derived from an EMBL/GenBank/DDBJ whole genome shotgun (WGS) entry which is preliminary data.</text>
</comment>
<keyword evidence="3" id="KW-1185">Reference proteome</keyword>
<dbReference type="Proteomes" id="UP000218231">
    <property type="component" value="Unassembled WGS sequence"/>
</dbReference>
<protein>
    <recommendedName>
        <fullName evidence="1">JAB1/MPN/MOV34 metalloenzyme domain-containing protein</fullName>
    </recommendedName>
</protein>
<dbReference type="AlphaFoldDB" id="A0A2A2JPY0"/>
<dbReference type="InterPro" id="IPR000555">
    <property type="entry name" value="JAMM/MPN+_dom"/>
</dbReference>
<dbReference type="GO" id="GO:0008237">
    <property type="term" value="F:metallopeptidase activity"/>
    <property type="evidence" value="ECO:0007669"/>
    <property type="project" value="InterPro"/>
</dbReference>
<dbReference type="OrthoDB" id="25498at2759"/>
<evidence type="ECO:0000313" key="2">
    <source>
        <dbReference type="EMBL" id="PAV63717.1"/>
    </source>
</evidence>
<dbReference type="Gene3D" id="3.40.140.10">
    <property type="entry name" value="Cytidine Deaminase, domain 2"/>
    <property type="match status" value="1"/>
</dbReference>
<proteinExistence type="predicted"/>
<evidence type="ECO:0000313" key="3">
    <source>
        <dbReference type="Proteomes" id="UP000218231"/>
    </source>
</evidence>
<evidence type="ECO:0000259" key="1">
    <source>
        <dbReference type="Pfam" id="PF01398"/>
    </source>
</evidence>
<accession>A0A2A2JPY0</accession>
<dbReference type="STRING" id="2018661.A0A2A2JPY0"/>
<gene>
    <name evidence="2" type="ORF">WR25_11492</name>
</gene>
<organism evidence="2 3">
    <name type="scientific">Diploscapter pachys</name>
    <dbReference type="NCBI Taxonomy" id="2018661"/>
    <lineage>
        <taxon>Eukaryota</taxon>
        <taxon>Metazoa</taxon>
        <taxon>Ecdysozoa</taxon>
        <taxon>Nematoda</taxon>
        <taxon>Chromadorea</taxon>
        <taxon>Rhabditida</taxon>
        <taxon>Rhabditina</taxon>
        <taxon>Rhabditomorpha</taxon>
        <taxon>Rhabditoidea</taxon>
        <taxon>Rhabditidae</taxon>
        <taxon>Diploscapter</taxon>
    </lineage>
</organism>
<name>A0A2A2JPY0_9BILA</name>
<reference evidence="2 3" key="1">
    <citation type="journal article" date="2017" name="Curr. Biol.">
        <title>Genome architecture and evolution of a unichromosomal asexual nematode.</title>
        <authorList>
            <person name="Fradin H."/>
            <person name="Zegar C."/>
            <person name="Gutwein M."/>
            <person name="Lucas J."/>
            <person name="Kovtun M."/>
            <person name="Corcoran D."/>
            <person name="Baugh L.R."/>
            <person name="Kiontke K."/>
            <person name="Gunsalus K."/>
            <person name="Fitch D.H."/>
            <person name="Piano F."/>
        </authorList>
    </citation>
    <scope>NUCLEOTIDE SEQUENCE [LARGE SCALE GENOMIC DNA]</scope>
    <source>
        <strain evidence="2">PF1309</strain>
    </source>
</reference>
<sequence>MASNLCVKVHPVVYMTIVDSYQRRSKSVKNQMSDKALGTLMGFYEKGAVQVSSLRPFIGQITDALRPEFRRL</sequence>
<feature type="domain" description="JAB1/MPN/MOV34 metalloenzyme" evidence="1">
    <location>
        <begin position="4"/>
        <end position="53"/>
    </location>
</feature>